<feature type="region of interest" description="Disordered" evidence="2">
    <location>
        <begin position="72"/>
        <end position="94"/>
    </location>
</feature>
<evidence type="ECO:0000313" key="4">
    <source>
        <dbReference type="Ensembl" id="ENSMODP00000006008.4"/>
    </source>
</evidence>
<feature type="compositionally biased region" description="Low complexity" evidence="2">
    <location>
        <begin position="84"/>
        <end position="94"/>
    </location>
</feature>
<reference evidence="4" key="2">
    <citation type="submission" date="2025-08" db="UniProtKB">
        <authorList>
            <consortium name="Ensembl"/>
        </authorList>
    </citation>
    <scope>IDENTIFICATION</scope>
</reference>
<feature type="compositionally biased region" description="Low complexity" evidence="2">
    <location>
        <begin position="200"/>
        <end position="220"/>
    </location>
</feature>
<dbReference type="GeneID" id="100014116"/>
<feature type="compositionally biased region" description="Basic and acidic residues" evidence="2">
    <location>
        <begin position="686"/>
        <end position="698"/>
    </location>
</feature>
<feature type="region of interest" description="Disordered" evidence="2">
    <location>
        <begin position="854"/>
        <end position="890"/>
    </location>
</feature>
<sequence length="981" mass="106498">MKVAVLDLGSLFAKIFKASVQPPAVASPAATASSSSSSAVAATGPMGSSLGSASSTTSTGLGAAQTVTLFPTVAPRSPATPRIPSESLPSSTTLHPLLTASYPRVSAVRKIAETAGSPLYLPSSPRAAKLQPLPQSLSLPLPLPHPLSQSQPLLSSQSHSQTQLQSLSQPSSQPHLQFLSHHQPQQQSLPQLPPEPHLQPLPQLQSQPFSEPQPQLLTQPLPFSQPQAQLQLLPLPQTQLQPLAQPPSEAQLQVLTHPQPQLQPLTQPQQQFLPQPLPLPLLYSPVQALSRGGSSGGGSCRNRSGTNSPALPLPLALWRPPPGPGGVGVVLQPITGTGSSSSGLVASPASSPHHPGPGEREPGAWIGPGPGSKTLFFTLPDIGEEWGTDIESEEDGSSETKGLTEGSGEQHFARKSKDPLPKHFTKNVQEAIHNYICESVSSVSSSGNTTPTELNNSWSGIRSNTTERSVSTERDSVSSWTDDEFDRATTQKVQQLFREVDEMLFEGKISPHCQNLQAECEEWTRRSLHLRVLGKQLIFPTDEGFQHFPSNTASSVCTKSSLDLCESNSNLKELCLSGSKLVPADYTQISSVIPDINASFLEEEIYAVDGKIEEYFAFDKDLDDESVELKKTRKNQQRNKHGLPPISPALCIKDAVTAEAFDRGWRNVVGILEDLLKKTWKTSLEERSKQRRNLETTRKKPAKPLSSRIPPNPSSIPPSRDSETHSISSASLLGPPQSHRLSSSLNSDLNGVMTIQAKPLQQRYPNLSDKTLHNQEDRLLVAGSSVSSSVWNRLGQFSDNSIPSSSRGPHIPLRKTAVHRRLPSLSSELHQSKTSSVHGDKVLRGTKLQIGSDCLSSPSIQVPRNKLPPIGSETGEQNVATPGSRQAYHRGRYPSNQVLSAIPGNIERPPLRERTVISEQFSRPSTTHTFRSDTPYKRSLTPMEFVNHTWTDQGFITSSQHLHKSYQRNTSTSKRRFPVAS</sequence>
<dbReference type="Bgee" id="ENSMODG00000004881">
    <property type="expression patterns" value="Expressed in spermatid and 19 other cell types or tissues"/>
</dbReference>
<proteinExistence type="inferred from homology"/>
<comment type="similarity">
    <text evidence="1">Belongs to the FAM149 family.</text>
</comment>
<dbReference type="FunCoup" id="F7C2Q6">
    <property type="interactions" value="10"/>
</dbReference>
<evidence type="ECO:0000256" key="1">
    <source>
        <dbReference type="ARBA" id="ARBA00008309"/>
    </source>
</evidence>
<dbReference type="Proteomes" id="UP000002280">
    <property type="component" value="Chromosome 5"/>
</dbReference>
<dbReference type="OrthoDB" id="9451201at2759"/>
<name>F7C2Q6_MONDO</name>
<reference evidence="4" key="3">
    <citation type="submission" date="2025-09" db="UniProtKB">
        <authorList>
            <consortium name="Ensembl"/>
        </authorList>
    </citation>
    <scope>IDENTIFICATION</scope>
</reference>
<dbReference type="GeneTree" id="ENSGT00530000063727"/>
<dbReference type="Ensembl" id="ENSMODT00000006136.4">
    <property type="protein sequence ID" value="ENSMODP00000006008.4"/>
    <property type="gene ID" value="ENSMODG00000004881.4"/>
</dbReference>
<dbReference type="InterPro" id="IPR022194">
    <property type="entry name" value="DUF3719"/>
</dbReference>
<dbReference type="OMA" id="REPGAWI"/>
<gene>
    <name evidence="4" type="primary">FAM149A</name>
</gene>
<feature type="compositionally biased region" description="Low complexity" evidence="2">
    <location>
        <begin position="137"/>
        <end position="190"/>
    </location>
</feature>
<feature type="region of interest" description="Disordered" evidence="2">
    <location>
        <begin position="686"/>
        <end position="745"/>
    </location>
</feature>
<accession>F7C2Q6</accession>
<evidence type="ECO:0000259" key="3">
    <source>
        <dbReference type="Pfam" id="PF12516"/>
    </source>
</evidence>
<dbReference type="AlphaFoldDB" id="F7C2Q6"/>
<evidence type="ECO:0000313" key="5">
    <source>
        <dbReference type="Proteomes" id="UP000002280"/>
    </source>
</evidence>
<evidence type="ECO:0000256" key="2">
    <source>
        <dbReference type="SAM" id="MobiDB-lite"/>
    </source>
</evidence>
<organism evidence="4 5">
    <name type="scientific">Monodelphis domestica</name>
    <name type="common">Gray short-tailed opossum</name>
    <dbReference type="NCBI Taxonomy" id="13616"/>
    <lineage>
        <taxon>Eukaryota</taxon>
        <taxon>Metazoa</taxon>
        <taxon>Chordata</taxon>
        <taxon>Craniata</taxon>
        <taxon>Vertebrata</taxon>
        <taxon>Euteleostomi</taxon>
        <taxon>Mammalia</taxon>
        <taxon>Metatheria</taxon>
        <taxon>Didelphimorphia</taxon>
        <taxon>Didelphidae</taxon>
        <taxon>Monodelphis</taxon>
    </lineage>
</organism>
<dbReference type="InterPro" id="IPR039630">
    <property type="entry name" value="FAM149"/>
</dbReference>
<feature type="region of interest" description="Disordered" evidence="2">
    <location>
        <begin position="27"/>
        <end position="58"/>
    </location>
</feature>
<feature type="compositionally biased region" description="Polar residues" evidence="2">
    <location>
        <begin position="447"/>
        <end position="469"/>
    </location>
</feature>
<dbReference type="InParanoid" id="F7C2Q6"/>
<dbReference type="PANTHER" id="PTHR31997">
    <property type="entry name" value="AGAP003710-PA"/>
    <property type="match status" value="1"/>
</dbReference>
<protein>
    <submittedName>
        <fullName evidence="4">Protein FAM149A</fullName>
    </submittedName>
</protein>
<feature type="region of interest" description="Disordered" evidence="2">
    <location>
        <begin position="288"/>
        <end position="314"/>
    </location>
</feature>
<feature type="compositionally biased region" description="Low complexity" evidence="2">
    <location>
        <begin position="338"/>
        <end position="353"/>
    </location>
</feature>
<dbReference type="CTD" id="25854"/>
<feature type="domain" description="DUF3719" evidence="3">
    <location>
        <begin position="503"/>
        <end position="567"/>
    </location>
</feature>
<feature type="compositionally biased region" description="Acidic residues" evidence="2">
    <location>
        <begin position="388"/>
        <end position="397"/>
    </location>
</feature>
<feature type="region of interest" description="Disordered" evidence="2">
    <location>
        <begin position="440"/>
        <end position="483"/>
    </location>
</feature>
<keyword evidence="5" id="KW-1185">Reference proteome</keyword>
<dbReference type="RefSeq" id="XP_007496094.1">
    <property type="nucleotide sequence ID" value="XM_007496032.3"/>
</dbReference>
<dbReference type="STRING" id="13616.ENSMODP00000006008"/>
<dbReference type="Pfam" id="PF12516">
    <property type="entry name" value="DUF3719"/>
    <property type="match status" value="1"/>
</dbReference>
<feature type="compositionally biased region" description="Low complexity" evidence="2">
    <location>
        <begin position="300"/>
        <end position="314"/>
    </location>
</feature>
<dbReference type="HOGENOM" id="CLU_018180_0_0_1"/>
<feature type="region of interest" description="Disordered" evidence="2">
    <location>
        <begin position="333"/>
        <end position="373"/>
    </location>
</feature>
<feature type="compositionally biased region" description="Polar residues" evidence="2">
    <location>
        <begin position="874"/>
        <end position="884"/>
    </location>
</feature>
<dbReference type="PANTHER" id="PTHR31997:SF2">
    <property type="entry name" value="PROTEIN FAM149A"/>
    <property type="match status" value="1"/>
</dbReference>
<feature type="region of interest" description="Disordered" evidence="2">
    <location>
        <begin position="388"/>
        <end position="422"/>
    </location>
</feature>
<reference evidence="4 5" key="1">
    <citation type="journal article" date="2007" name="Nature">
        <title>Genome of the marsupial Monodelphis domestica reveals innovation in non-coding sequences.</title>
        <authorList>
            <person name="Mikkelsen T.S."/>
            <person name="Wakefield M.J."/>
            <person name="Aken B."/>
            <person name="Amemiya C.T."/>
            <person name="Chang J.L."/>
            <person name="Duke S."/>
            <person name="Garber M."/>
            <person name="Gentles A.J."/>
            <person name="Goodstadt L."/>
            <person name="Heger A."/>
            <person name="Jurka J."/>
            <person name="Kamal M."/>
            <person name="Mauceli E."/>
            <person name="Searle S.M."/>
            <person name="Sharpe T."/>
            <person name="Baker M.L."/>
            <person name="Batzer M.A."/>
            <person name="Benos P.V."/>
            <person name="Belov K."/>
            <person name="Clamp M."/>
            <person name="Cook A."/>
            <person name="Cuff J."/>
            <person name="Das R."/>
            <person name="Davidow L."/>
            <person name="Deakin J.E."/>
            <person name="Fazzari M.J."/>
            <person name="Glass J.L."/>
            <person name="Grabherr M."/>
            <person name="Greally J.M."/>
            <person name="Gu W."/>
            <person name="Hore T.A."/>
            <person name="Huttley G.A."/>
            <person name="Kleber M."/>
            <person name="Jirtle R.L."/>
            <person name="Koina E."/>
            <person name="Lee J.T."/>
            <person name="Mahony S."/>
            <person name="Marra M.A."/>
            <person name="Miller R.D."/>
            <person name="Nicholls R.D."/>
            <person name="Oda M."/>
            <person name="Papenfuss A.T."/>
            <person name="Parra Z.E."/>
            <person name="Pollock D.D."/>
            <person name="Ray D.A."/>
            <person name="Schein J.E."/>
            <person name="Speed T.P."/>
            <person name="Thompson K."/>
            <person name="VandeBerg J.L."/>
            <person name="Wade C.M."/>
            <person name="Walker J.A."/>
            <person name="Waters P.D."/>
            <person name="Webber C."/>
            <person name="Weidman J.R."/>
            <person name="Xie X."/>
            <person name="Zody M.C."/>
            <person name="Baldwin J."/>
            <person name="Abdouelleil A."/>
            <person name="Abdulkadir J."/>
            <person name="Abebe A."/>
            <person name="Abera B."/>
            <person name="Abreu J."/>
            <person name="Acer S.C."/>
            <person name="Aftuck L."/>
            <person name="Alexander A."/>
            <person name="An P."/>
            <person name="Anderson E."/>
            <person name="Anderson S."/>
            <person name="Arachi H."/>
            <person name="Azer M."/>
            <person name="Bachantsang P."/>
            <person name="Barry A."/>
            <person name="Bayul T."/>
            <person name="Berlin A."/>
            <person name="Bessette D."/>
            <person name="Bloom T."/>
            <person name="Bloom T."/>
            <person name="Boguslavskiy L."/>
            <person name="Bonnet C."/>
            <person name="Boukhgalter B."/>
            <person name="Bourzgui I."/>
            <person name="Brown A."/>
            <person name="Cahill P."/>
            <person name="Channer S."/>
            <person name="Cheshatsang Y."/>
            <person name="Chuda L."/>
            <person name="Citroen M."/>
            <person name="Collymore A."/>
            <person name="Cooke P."/>
            <person name="Costello M."/>
            <person name="D'Aco K."/>
            <person name="Daza R."/>
            <person name="De Haan G."/>
            <person name="DeGray S."/>
            <person name="DeMaso C."/>
            <person name="Dhargay N."/>
            <person name="Dooley K."/>
            <person name="Dooley E."/>
            <person name="Doricent M."/>
            <person name="Dorje P."/>
            <person name="Dorjee K."/>
            <person name="Dupes A."/>
            <person name="Elong R."/>
            <person name="Falk J."/>
            <person name="Farina A."/>
            <person name="Faro S."/>
            <person name="Ferguson D."/>
            <person name="Fisher S."/>
            <person name="Foley C.D."/>
            <person name="Franke A."/>
            <person name="Friedrich D."/>
            <person name="Gadbois L."/>
            <person name="Gearin G."/>
            <person name="Gearin C.R."/>
            <person name="Giannoukos G."/>
            <person name="Goode T."/>
            <person name="Graham J."/>
            <person name="Grandbois E."/>
            <person name="Grewal S."/>
            <person name="Gyaltsen K."/>
            <person name="Hafez N."/>
            <person name="Hagos B."/>
            <person name="Hall J."/>
            <person name="Henson C."/>
            <person name="Hollinger A."/>
            <person name="Honan T."/>
            <person name="Huard M.D."/>
            <person name="Hughes L."/>
            <person name="Hurhula B."/>
            <person name="Husby M.E."/>
            <person name="Kamat A."/>
            <person name="Kanga B."/>
            <person name="Kashin S."/>
            <person name="Khazanovich D."/>
            <person name="Kisner P."/>
            <person name="Lance K."/>
            <person name="Lara M."/>
            <person name="Lee W."/>
            <person name="Lennon N."/>
            <person name="Letendre F."/>
            <person name="LeVine R."/>
            <person name="Lipovsky A."/>
            <person name="Liu X."/>
            <person name="Liu J."/>
            <person name="Liu S."/>
            <person name="Lokyitsang T."/>
            <person name="Lokyitsang Y."/>
            <person name="Lubonja R."/>
            <person name="Lui A."/>
            <person name="MacDonald P."/>
            <person name="Magnisalis V."/>
            <person name="Maru K."/>
            <person name="Matthews C."/>
            <person name="McCusker W."/>
            <person name="McDonough S."/>
            <person name="Mehta T."/>
            <person name="Meldrim J."/>
            <person name="Meneus L."/>
            <person name="Mihai O."/>
            <person name="Mihalev A."/>
            <person name="Mihova T."/>
            <person name="Mittelman R."/>
            <person name="Mlenga V."/>
            <person name="Montmayeur A."/>
            <person name="Mulrain L."/>
            <person name="Navidi A."/>
            <person name="Naylor J."/>
            <person name="Negash T."/>
            <person name="Nguyen T."/>
            <person name="Nguyen N."/>
            <person name="Nicol R."/>
            <person name="Norbu C."/>
            <person name="Norbu N."/>
            <person name="Novod N."/>
            <person name="O'Neill B."/>
            <person name="Osman S."/>
            <person name="Markiewicz E."/>
            <person name="Oyono O.L."/>
            <person name="Patti C."/>
            <person name="Phunkhang P."/>
            <person name="Pierre F."/>
            <person name="Priest M."/>
            <person name="Raghuraman S."/>
            <person name="Rege F."/>
            <person name="Reyes R."/>
            <person name="Rise C."/>
            <person name="Rogov P."/>
            <person name="Ross K."/>
            <person name="Ryan E."/>
            <person name="Settipalli S."/>
            <person name="Shea T."/>
            <person name="Sherpa N."/>
            <person name="Shi L."/>
            <person name="Shih D."/>
            <person name="Sparrow T."/>
            <person name="Spaulding J."/>
            <person name="Stalker J."/>
            <person name="Stange-Thomann N."/>
            <person name="Stavropoulos S."/>
            <person name="Stone C."/>
            <person name="Strader C."/>
            <person name="Tesfaye S."/>
            <person name="Thomson T."/>
            <person name="Thoulutsang Y."/>
            <person name="Thoulutsang D."/>
            <person name="Topham K."/>
            <person name="Topping I."/>
            <person name="Tsamla T."/>
            <person name="Vassiliev H."/>
            <person name="Vo A."/>
            <person name="Wangchuk T."/>
            <person name="Wangdi T."/>
            <person name="Weiand M."/>
            <person name="Wilkinson J."/>
            <person name="Wilson A."/>
            <person name="Yadav S."/>
            <person name="Young G."/>
            <person name="Yu Q."/>
            <person name="Zembek L."/>
            <person name="Zhong D."/>
            <person name="Zimmer A."/>
            <person name="Zwirko Z."/>
            <person name="Jaffe D.B."/>
            <person name="Alvarez P."/>
            <person name="Brockman W."/>
            <person name="Butler J."/>
            <person name="Chin C."/>
            <person name="Gnerre S."/>
            <person name="MacCallum I."/>
            <person name="Graves J.A."/>
            <person name="Ponting C.P."/>
            <person name="Breen M."/>
            <person name="Samollow P.B."/>
            <person name="Lander E.S."/>
            <person name="Lindblad-Toh K."/>
        </authorList>
    </citation>
    <scope>NUCLEOTIDE SEQUENCE [LARGE SCALE GENOMIC DNA]</scope>
</reference>
<dbReference type="eggNOG" id="ENOG502QQUG">
    <property type="taxonomic scope" value="Eukaryota"/>
</dbReference>
<feature type="compositionally biased region" description="Basic and acidic residues" evidence="2">
    <location>
        <begin position="411"/>
        <end position="421"/>
    </location>
</feature>
<feature type="region of interest" description="Disordered" evidence="2">
    <location>
        <begin position="137"/>
        <end position="220"/>
    </location>
</feature>
<dbReference type="KEGG" id="mdo:100014116"/>